<comment type="caution">
    <text evidence="1">The sequence shown here is derived from an EMBL/GenBank/DDBJ whole genome shotgun (WGS) entry which is preliminary data.</text>
</comment>
<proteinExistence type="predicted"/>
<organism evidence="1 2">
    <name type="scientific">Thermacetogenium phaeum</name>
    <dbReference type="NCBI Taxonomy" id="85874"/>
    <lineage>
        <taxon>Bacteria</taxon>
        <taxon>Bacillati</taxon>
        <taxon>Bacillota</taxon>
        <taxon>Clostridia</taxon>
        <taxon>Thermoanaerobacterales</taxon>
        <taxon>Thermoanaerobacteraceae</taxon>
        <taxon>Thermacetogenium</taxon>
    </lineage>
</organism>
<accession>A0A101FG74</accession>
<reference evidence="2" key="1">
    <citation type="journal article" date="2015" name="MBio">
        <title>Genome-Resolved Metagenomic Analysis Reveals Roles for Candidate Phyla and Other Microbial Community Members in Biogeochemical Transformations in Oil Reservoirs.</title>
        <authorList>
            <person name="Hu P."/>
            <person name="Tom L."/>
            <person name="Singh A."/>
            <person name="Thomas B.C."/>
            <person name="Baker B.J."/>
            <person name="Piceno Y.M."/>
            <person name="Andersen G.L."/>
            <person name="Banfield J.F."/>
        </authorList>
    </citation>
    <scope>NUCLEOTIDE SEQUENCE [LARGE SCALE GENOMIC DNA]</scope>
</reference>
<evidence type="ECO:0000313" key="1">
    <source>
        <dbReference type="EMBL" id="KUK36454.1"/>
    </source>
</evidence>
<protein>
    <submittedName>
        <fullName evidence="1">Uncharacterized protein</fullName>
    </submittedName>
</protein>
<name>A0A101FG74_9THEO</name>
<dbReference type="AlphaFoldDB" id="A0A101FG74"/>
<dbReference type="Proteomes" id="UP000053326">
    <property type="component" value="Unassembled WGS sequence"/>
</dbReference>
<evidence type="ECO:0000313" key="2">
    <source>
        <dbReference type="Proteomes" id="UP000053326"/>
    </source>
</evidence>
<dbReference type="EMBL" id="LGFO01000091">
    <property type="protein sequence ID" value="KUK36454.1"/>
    <property type="molecule type" value="Genomic_DNA"/>
</dbReference>
<dbReference type="PATRIC" id="fig|85874.4.peg.187"/>
<sequence>MTIRELAVKLSTELSFARAAEILSYLVPNLSPMTIWHITQEVGEVLQQEGEEKRAAVFEDGEAPGGEEVAPELHIEADGVMTKLQRAKEKLGMQARKFPTGGKNKLAGTVLPCKTSLFLAP</sequence>
<gene>
    <name evidence="1" type="ORF">XD66_0829</name>
</gene>